<dbReference type="SUPFAM" id="SSF56399">
    <property type="entry name" value="ADP-ribosylation"/>
    <property type="match status" value="1"/>
</dbReference>
<keyword evidence="2" id="KW-1185">Reference proteome</keyword>
<dbReference type="Gene3D" id="3.90.210.10">
    <property type="entry name" value="Heat-Labile Enterotoxin, subunit A"/>
    <property type="match status" value="1"/>
</dbReference>
<reference evidence="1" key="1">
    <citation type="submission" date="2022-10" db="EMBL/GenBank/DDBJ databases">
        <title>Completed Genome Sequence of two octocoral isolated bacterium, Endozoicomonas euniceicola EF212T and Endozoicomonas gorgoniicola PS125T.</title>
        <authorList>
            <person name="Chiou Y.-J."/>
            <person name="Chen Y.-H."/>
        </authorList>
    </citation>
    <scope>NUCLEOTIDE SEQUENCE</scope>
    <source>
        <strain evidence="1">EF212</strain>
    </source>
</reference>
<accession>A0ABY6GWV6</accession>
<sequence length="181" mass="19894">MPDNDIYSSDNVLLLTNPEKFQNTTQILGTRRVPAVGSNEFGAVCYFIGGYVFRGDGRPPNIIFNQGFVMRRPLRTMRQLQTMTGSVNPYCYTGLEGVSATICADVAARYCEDSVCGCVYLIDAAYFTGFAIPSPAYDLSSYPKYPILPKLCEVCFMHSIPNSNVVGVVWPENVEGVVGQT</sequence>
<dbReference type="Proteomes" id="UP001163255">
    <property type="component" value="Chromosome"/>
</dbReference>
<dbReference type="EMBL" id="CP103300">
    <property type="protein sequence ID" value="UYM17255.1"/>
    <property type="molecule type" value="Genomic_DNA"/>
</dbReference>
<gene>
    <name evidence="1" type="ORF">NX720_04850</name>
</gene>
<evidence type="ECO:0000313" key="1">
    <source>
        <dbReference type="EMBL" id="UYM17255.1"/>
    </source>
</evidence>
<name>A0ABY6GWV6_9GAMM</name>
<proteinExistence type="predicted"/>
<dbReference type="RefSeq" id="WP_262599766.1">
    <property type="nucleotide sequence ID" value="NZ_CP103300.1"/>
</dbReference>
<protein>
    <submittedName>
        <fullName evidence="1">Uncharacterized protein</fullName>
    </submittedName>
</protein>
<evidence type="ECO:0000313" key="2">
    <source>
        <dbReference type="Proteomes" id="UP001163255"/>
    </source>
</evidence>
<organism evidence="1 2">
    <name type="scientific">Endozoicomonas euniceicola</name>
    <dbReference type="NCBI Taxonomy" id="1234143"/>
    <lineage>
        <taxon>Bacteria</taxon>
        <taxon>Pseudomonadati</taxon>
        <taxon>Pseudomonadota</taxon>
        <taxon>Gammaproteobacteria</taxon>
        <taxon>Oceanospirillales</taxon>
        <taxon>Endozoicomonadaceae</taxon>
        <taxon>Endozoicomonas</taxon>
    </lineage>
</organism>